<evidence type="ECO:0000256" key="3">
    <source>
        <dbReference type="SAM" id="MobiDB-lite"/>
    </source>
</evidence>
<evidence type="ECO:0000313" key="6">
    <source>
        <dbReference type="Proteomes" id="UP001189429"/>
    </source>
</evidence>
<dbReference type="Gene3D" id="3.20.20.70">
    <property type="entry name" value="Aldolase class I"/>
    <property type="match status" value="1"/>
</dbReference>
<reference evidence="5" key="1">
    <citation type="submission" date="2023-10" db="EMBL/GenBank/DDBJ databases">
        <authorList>
            <person name="Chen Y."/>
            <person name="Shah S."/>
            <person name="Dougan E. K."/>
            <person name="Thang M."/>
            <person name="Chan C."/>
        </authorList>
    </citation>
    <scope>NUCLEOTIDE SEQUENCE [LARGE SCALE GENOMIC DNA]</scope>
</reference>
<dbReference type="Pfam" id="PF01207">
    <property type="entry name" value="Dus"/>
    <property type="match status" value="1"/>
</dbReference>
<proteinExistence type="predicted"/>
<dbReference type="PANTHER" id="PTHR11082">
    <property type="entry name" value="TRNA-DIHYDROURIDINE SYNTHASE"/>
    <property type="match status" value="1"/>
</dbReference>
<keyword evidence="1" id="KW-0521">NADP</keyword>
<keyword evidence="6" id="KW-1185">Reference proteome</keyword>
<dbReference type="InterPro" id="IPR013785">
    <property type="entry name" value="Aldolase_TIM"/>
</dbReference>
<name>A0ABN9RR48_9DINO</name>
<dbReference type="CDD" id="cd02801">
    <property type="entry name" value="DUS_like_FMN"/>
    <property type="match status" value="1"/>
</dbReference>
<comment type="caution">
    <text evidence="5">The sequence shown here is derived from an EMBL/GenBank/DDBJ whole genome shotgun (WGS) entry which is preliminary data.</text>
</comment>
<evidence type="ECO:0000313" key="5">
    <source>
        <dbReference type="EMBL" id="CAK0820731.1"/>
    </source>
</evidence>
<evidence type="ECO:0000259" key="4">
    <source>
        <dbReference type="Pfam" id="PF01207"/>
    </source>
</evidence>
<dbReference type="EMBL" id="CAUYUJ010007435">
    <property type="protein sequence ID" value="CAK0820731.1"/>
    <property type="molecule type" value="Genomic_DNA"/>
</dbReference>
<dbReference type="Proteomes" id="UP001189429">
    <property type="component" value="Unassembled WGS sequence"/>
</dbReference>
<accession>A0ABN9RR48</accession>
<feature type="region of interest" description="Disordered" evidence="3">
    <location>
        <begin position="494"/>
        <end position="524"/>
    </location>
</feature>
<sequence length="524" mass="56462">MVVVLLLKSVEHGFHTCPGDRPLAAHFCGNDPEVLLAAAKHVADRVDAEHQSLGCALRRNAADPGGDAGAAGRVAGVPGTPRRRQSARIAWTQAWGPLGCCELDAQARRAAGQRAPPRGHCAAGGARSNRSALEASYLSLSAPCMPSRPSWRNPYLQKRHLLVRQAPAPEDRPLLLSIVKRLADGLAVPVFCKVRLLDTPDATVRLVRQLEASGAALIAVHARYRGTPTHRRDGPAHLDQVPALKRAVRVPVLANGNVRSWSDVVANLESTGADGVMSAEGMLDDPCLFAPGGGSSPSSAGLGGAAQLRKLEKKLRQVEALMQKAAAGGTLSKEEAEKVGSRRELRRQRRALRGGGDPAAQEGGRSAEPPARAGGRAVPSDGLQKARLYLEMCARHQMPILPTVLFHIRRMAKSELTQYQLLDEFKASSDLGAAQKVLALAEGYRDRPGTFVYDEDKARRARELLEKRAYEEACRRKYEQRMERKANKMGVPLASLLKPTKVPGGQLKGAPDPSWLQENEATAE</sequence>
<feature type="domain" description="DUS-like FMN-binding" evidence="4">
    <location>
        <begin position="172"/>
        <end position="323"/>
    </location>
</feature>
<organism evidence="5 6">
    <name type="scientific">Prorocentrum cordatum</name>
    <dbReference type="NCBI Taxonomy" id="2364126"/>
    <lineage>
        <taxon>Eukaryota</taxon>
        <taxon>Sar</taxon>
        <taxon>Alveolata</taxon>
        <taxon>Dinophyceae</taxon>
        <taxon>Prorocentrales</taxon>
        <taxon>Prorocentraceae</taxon>
        <taxon>Prorocentrum</taxon>
    </lineage>
</organism>
<dbReference type="PANTHER" id="PTHR11082:SF5">
    <property type="entry name" value="TRNA-DIHYDROURIDINE(16_17) SYNTHASE [NAD(P)(+)]-LIKE"/>
    <property type="match status" value="1"/>
</dbReference>
<dbReference type="SUPFAM" id="SSF51395">
    <property type="entry name" value="FMN-linked oxidoreductases"/>
    <property type="match status" value="1"/>
</dbReference>
<keyword evidence="2" id="KW-0520">NAD</keyword>
<gene>
    <name evidence="5" type="ORF">PCOR1329_LOCUS22290</name>
</gene>
<evidence type="ECO:0000256" key="2">
    <source>
        <dbReference type="ARBA" id="ARBA00023027"/>
    </source>
</evidence>
<evidence type="ECO:0000256" key="1">
    <source>
        <dbReference type="ARBA" id="ARBA00022857"/>
    </source>
</evidence>
<dbReference type="InterPro" id="IPR035587">
    <property type="entry name" value="DUS-like_FMN-bd"/>
</dbReference>
<feature type="compositionally biased region" description="Basic and acidic residues" evidence="3">
    <location>
        <begin position="332"/>
        <end position="343"/>
    </location>
</feature>
<protein>
    <recommendedName>
        <fullName evidence="4">DUS-like FMN-binding domain-containing protein</fullName>
    </recommendedName>
</protein>
<feature type="region of interest" description="Disordered" evidence="3">
    <location>
        <begin position="325"/>
        <end position="379"/>
    </location>
</feature>